<evidence type="ECO:0000259" key="1">
    <source>
        <dbReference type="Pfam" id="PF08241"/>
    </source>
</evidence>
<dbReference type="Proteomes" id="UP000318017">
    <property type="component" value="Chromosome"/>
</dbReference>
<dbReference type="GO" id="GO:0032259">
    <property type="term" value="P:methylation"/>
    <property type="evidence" value="ECO:0007669"/>
    <property type="project" value="UniProtKB-KW"/>
</dbReference>
<gene>
    <name evidence="2" type="ORF">Q31a_26130</name>
</gene>
<organism evidence="2 3">
    <name type="scientific">Aureliella helgolandensis</name>
    <dbReference type="NCBI Taxonomy" id="2527968"/>
    <lineage>
        <taxon>Bacteria</taxon>
        <taxon>Pseudomonadati</taxon>
        <taxon>Planctomycetota</taxon>
        <taxon>Planctomycetia</taxon>
        <taxon>Pirellulales</taxon>
        <taxon>Pirellulaceae</taxon>
        <taxon>Aureliella</taxon>
    </lineage>
</organism>
<dbReference type="EMBL" id="CP036298">
    <property type="protein sequence ID" value="QDV24297.1"/>
    <property type="molecule type" value="Genomic_DNA"/>
</dbReference>
<name>A0A518G6T1_9BACT</name>
<dbReference type="InterPro" id="IPR013216">
    <property type="entry name" value="Methyltransf_11"/>
</dbReference>
<proteinExistence type="predicted"/>
<dbReference type="GO" id="GO:0008757">
    <property type="term" value="F:S-adenosylmethionine-dependent methyltransferase activity"/>
    <property type="evidence" value="ECO:0007669"/>
    <property type="project" value="InterPro"/>
</dbReference>
<accession>A0A518G6T1</accession>
<dbReference type="InterPro" id="IPR029063">
    <property type="entry name" value="SAM-dependent_MTases_sf"/>
</dbReference>
<feature type="domain" description="Methyltransferase type 11" evidence="1">
    <location>
        <begin position="178"/>
        <end position="271"/>
    </location>
</feature>
<dbReference type="Pfam" id="PF08241">
    <property type="entry name" value="Methyltransf_11"/>
    <property type="match status" value="1"/>
</dbReference>
<dbReference type="SUPFAM" id="SSF53335">
    <property type="entry name" value="S-adenosyl-L-methionine-dependent methyltransferases"/>
    <property type="match status" value="1"/>
</dbReference>
<keyword evidence="2" id="KW-0489">Methyltransferase</keyword>
<evidence type="ECO:0000313" key="2">
    <source>
        <dbReference type="EMBL" id="QDV24297.1"/>
    </source>
</evidence>
<dbReference type="RefSeq" id="WP_145077825.1">
    <property type="nucleotide sequence ID" value="NZ_CP036298.1"/>
</dbReference>
<dbReference type="AlphaFoldDB" id="A0A518G6T1"/>
<evidence type="ECO:0000313" key="3">
    <source>
        <dbReference type="Proteomes" id="UP000318017"/>
    </source>
</evidence>
<reference evidence="2 3" key="1">
    <citation type="submission" date="2019-02" db="EMBL/GenBank/DDBJ databases">
        <title>Deep-cultivation of Planctomycetes and their phenomic and genomic characterization uncovers novel biology.</title>
        <authorList>
            <person name="Wiegand S."/>
            <person name="Jogler M."/>
            <person name="Boedeker C."/>
            <person name="Pinto D."/>
            <person name="Vollmers J."/>
            <person name="Rivas-Marin E."/>
            <person name="Kohn T."/>
            <person name="Peeters S.H."/>
            <person name="Heuer A."/>
            <person name="Rast P."/>
            <person name="Oberbeckmann S."/>
            <person name="Bunk B."/>
            <person name="Jeske O."/>
            <person name="Meyerdierks A."/>
            <person name="Storesund J.E."/>
            <person name="Kallscheuer N."/>
            <person name="Luecker S."/>
            <person name="Lage O.M."/>
            <person name="Pohl T."/>
            <person name="Merkel B.J."/>
            <person name="Hornburger P."/>
            <person name="Mueller R.-W."/>
            <person name="Bruemmer F."/>
            <person name="Labrenz M."/>
            <person name="Spormann A.M."/>
            <person name="Op den Camp H."/>
            <person name="Overmann J."/>
            <person name="Amann R."/>
            <person name="Jetten M.S.M."/>
            <person name="Mascher T."/>
            <person name="Medema M.H."/>
            <person name="Devos D.P."/>
            <person name="Kaster A.-K."/>
            <person name="Ovreas L."/>
            <person name="Rohde M."/>
            <person name="Galperin M.Y."/>
            <person name="Jogler C."/>
        </authorList>
    </citation>
    <scope>NUCLEOTIDE SEQUENCE [LARGE SCALE GENOMIC DNA]</scope>
    <source>
        <strain evidence="2 3">Q31a</strain>
    </source>
</reference>
<sequence length="405" mass="44892">MPNHPLFEQLAFAAEVHARREHRIPNLTIEDVEAILVAERARGQVENLQALMQCYGAWLGQQIVSLGGEWRGLEEPVPPRVYFRGRYYSPLDEIQRRLLPQGQVGDSLAELLQRMQNTDSHESSAATAQQRNLLGWRELAKRPEFTNRSMPLLSIVEATLQLDPWVRAEGIQGKRVLCLAAGGGTHAALHAMAGANVTVVDFVEELLAIDREFAQRHRLPIDTCCTTMEDLSSLEDRSFDVVVQPVSSCYVSDLRRVYSEVARVIKPAGMYTVQHKSPVSLQMQNRGGAVGYELVSPAAMANDVPTEFAVAEFPAAQMLRRDRSGGDESEHAVSSGNREAGCVEFAHSLESLVGELCRSGFVLEDLVEPLRADWWAPLDSAAHRANFVAPYLKVKARRSEARGSP</sequence>
<keyword evidence="2" id="KW-0808">Transferase</keyword>
<dbReference type="CDD" id="cd02440">
    <property type="entry name" value="AdoMet_MTases"/>
    <property type="match status" value="1"/>
</dbReference>
<keyword evidence="2" id="KW-0830">Ubiquinone</keyword>
<keyword evidence="3" id="KW-1185">Reference proteome</keyword>
<protein>
    <submittedName>
        <fullName evidence="2">Bifunctional 3-demethylubiquinone-9 3-methyltransferase/ 2-octaprenyl-6-hydroxy phenol methylase</fullName>
    </submittedName>
</protein>
<dbReference type="Gene3D" id="3.40.50.150">
    <property type="entry name" value="Vaccinia Virus protein VP39"/>
    <property type="match status" value="1"/>
</dbReference>
<dbReference type="KEGG" id="ahel:Q31a_26130"/>
<dbReference type="OrthoDB" id="9772751at2"/>